<feature type="non-terminal residue" evidence="6">
    <location>
        <position position="1"/>
    </location>
</feature>
<name>A0A5C3QGC8_9AGAR</name>
<dbReference type="PANTHER" id="PTHR23507">
    <property type="entry name" value="ZGC:174356"/>
    <property type="match status" value="1"/>
</dbReference>
<proteinExistence type="predicted"/>
<keyword evidence="4 5" id="KW-0472">Membrane</keyword>
<dbReference type="PANTHER" id="PTHR23507:SF1">
    <property type="entry name" value="FI18259P1-RELATED"/>
    <property type="match status" value="1"/>
</dbReference>
<organism evidence="6 7">
    <name type="scientific">Pterulicium gracile</name>
    <dbReference type="NCBI Taxonomy" id="1884261"/>
    <lineage>
        <taxon>Eukaryota</taxon>
        <taxon>Fungi</taxon>
        <taxon>Dikarya</taxon>
        <taxon>Basidiomycota</taxon>
        <taxon>Agaricomycotina</taxon>
        <taxon>Agaricomycetes</taxon>
        <taxon>Agaricomycetidae</taxon>
        <taxon>Agaricales</taxon>
        <taxon>Pleurotineae</taxon>
        <taxon>Pterulaceae</taxon>
        <taxon>Pterulicium</taxon>
    </lineage>
</organism>
<evidence type="ECO:0000256" key="2">
    <source>
        <dbReference type="ARBA" id="ARBA00022692"/>
    </source>
</evidence>
<gene>
    <name evidence="6" type="ORF">BDV98DRAFT_510533</name>
</gene>
<evidence type="ECO:0000256" key="1">
    <source>
        <dbReference type="ARBA" id="ARBA00004141"/>
    </source>
</evidence>
<keyword evidence="2 5" id="KW-0812">Transmembrane</keyword>
<protein>
    <submittedName>
        <fullName evidence="6">Uncharacterized protein</fullName>
    </submittedName>
</protein>
<evidence type="ECO:0000256" key="4">
    <source>
        <dbReference type="ARBA" id="ARBA00023136"/>
    </source>
</evidence>
<dbReference type="Proteomes" id="UP000305067">
    <property type="component" value="Unassembled WGS sequence"/>
</dbReference>
<feature type="transmembrane region" description="Helical" evidence="5">
    <location>
        <begin position="187"/>
        <end position="205"/>
    </location>
</feature>
<evidence type="ECO:0000313" key="7">
    <source>
        <dbReference type="Proteomes" id="UP000305067"/>
    </source>
</evidence>
<keyword evidence="7" id="KW-1185">Reference proteome</keyword>
<comment type="subcellular location">
    <subcellularLocation>
        <location evidence="1">Membrane</location>
        <topology evidence="1">Multi-pass membrane protein</topology>
    </subcellularLocation>
</comment>
<sequence length="221" mass="24878">LESQGSYQLKYLYAKHTYNWTSSDLGLFMSLLWILQDVNLLVLLPAFVSYFKPRPAPSSCEWTFTDMSQKVAFDRKLTRISLLIDAIYDVLTFFLPSQSFSTLFAILLCLTSFTSGGNPAMHLPCTPAALVLRQQGRSDEIGKLFGALAVLPAVAHIISPGLHAFVYGATVARHPRRYSRWALRRGLLLWLSVLWKLSMVGRYCMMGKRKGCNFVGSVRCI</sequence>
<dbReference type="GO" id="GO:0016020">
    <property type="term" value="C:membrane"/>
    <property type="evidence" value="ECO:0007669"/>
    <property type="project" value="UniProtKB-SubCell"/>
</dbReference>
<evidence type="ECO:0000256" key="5">
    <source>
        <dbReference type="SAM" id="Phobius"/>
    </source>
</evidence>
<accession>A0A5C3QGC8</accession>
<dbReference type="GO" id="GO:0022857">
    <property type="term" value="F:transmembrane transporter activity"/>
    <property type="evidence" value="ECO:0007669"/>
    <property type="project" value="TreeGrafter"/>
</dbReference>
<dbReference type="OrthoDB" id="3026777at2759"/>
<keyword evidence="3 5" id="KW-1133">Transmembrane helix</keyword>
<dbReference type="AlphaFoldDB" id="A0A5C3QGC8"/>
<reference evidence="6 7" key="1">
    <citation type="journal article" date="2019" name="Nat. Ecol. Evol.">
        <title>Megaphylogeny resolves global patterns of mushroom evolution.</title>
        <authorList>
            <person name="Varga T."/>
            <person name="Krizsan K."/>
            <person name="Foldi C."/>
            <person name="Dima B."/>
            <person name="Sanchez-Garcia M."/>
            <person name="Sanchez-Ramirez S."/>
            <person name="Szollosi G.J."/>
            <person name="Szarkandi J.G."/>
            <person name="Papp V."/>
            <person name="Albert L."/>
            <person name="Andreopoulos W."/>
            <person name="Angelini C."/>
            <person name="Antonin V."/>
            <person name="Barry K.W."/>
            <person name="Bougher N.L."/>
            <person name="Buchanan P."/>
            <person name="Buyck B."/>
            <person name="Bense V."/>
            <person name="Catcheside P."/>
            <person name="Chovatia M."/>
            <person name="Cooper J."/>
            <person name="Damon W."/>
            <person name="Desjardin D."/>
            <person name="Finy P."/>
            <person name="Geml J."/>
            <person name="Haridas S."/>
            <person name="Hughes K."/>
            <person name="Justo A."/>
            <person name="Karasinski D."/>
            <person name="Kautmanova I."/>
            <person name="Kiss B."/>
            <person name="Kocsube S."/>
            <person name="Kotiranta H."/>
            <person name="LaButti K.M."/>
            <person name="Lechner B.E."/>
            <person name="Liimatainen K."/>
            <person name="Lipzen A."/>
            <person name="Lukacs Z."/>
            <person name="Mihaltcheva S."/>
            <person name="Morgado L.N."/>
            <person name="Niskanen T."/>
            <person name="Noordeloos M.E."/>
            <person name="Ohm R.A."/>
            <person name="Ortiz-Santana B."/>
            <person name="Ovrebo C."/>
            <person name="Racz N."/>
            <person name="Riley R."/>
            <person name="Savchenko A."/>
            <person name="Shiryaev A."/>
            <person name="Soop K."/>
            <person name="Spirin V."/>
            <person name="Szebenyi C."/>
            <person name="Tomsovsky M."/>
            <person name="Tulloss R.E."/>
            <person name="Uehling J."/>
            <person name="Grigoriev I.V."/>
            <person name="Vagvolgyi C."/>
            <person name="Papp T."/>
            <person name="Martin F.M."/>
            <person name="Miettinen O."/>
            <person name="Hibbett D.S."/>
            <person name="Nagy L.G."/>
        </authorList>
    </citation>
    <scope>NUCLEOTIDE SEQUENCE [LARGE SCALE GENOMIC DNA]</scope>
    <source>
        <strain evidence="6 7">CBS 309.79</strain>
    </source>
</reference>
<evidence type="ECO:0000256" key="3">
    <source>
        <dbReference type="ARBA" id="ARBA00022989"/>
    </source>
</evidence>
<feature type="transmembrane region" description="Helical" evidence="5">
    <location>
        <begin position="144"/>
        <end position="167"/>
    </location>
</feature>
<dbReference type="EMBL" id="ML178833">
    <property type="protein sequence ID" value="TFK99540.1"/>
    <property type="molecule type" value="Genomic_DNA"/>
</dbReference>
<feature type="transmembrane region" description="Helical" evidence="5">
    <location>
        <begin position="25"/>
        <end position="48"/>
    </location>
</feature>
<evidence type="ECO:0000313" key="6">
    <source>
        <dbReference type="EMBL" id="TFK99540.1"/>
    </source>
</evidence>